<dbReference type="NCBIfam" id="TIGR00933">
    <property type="entry name" value="2a38"/>
    <property type="match status" value="1"/>
</dbReference>
<dbReference type="Proteomes" id="UP000254920">
    <property type="component" value="Unassembled WGS sequence"/>
</dbReference>
<evidence type="ECO:0000256" key="2">
    <source>
        <dbReference type="ARBA" id="ARBA00022448"/>
    </source>
</evidence>
<dbReference type="GO" id="GO:0016787">
    <property type="term" value="F:hydrolase activity"/>
    <property type="evidence" value="ECO:0007669"/>
    <property type="project" value="UniProtKB-KW"/>
</dbReference>
<evidence type="ECO:0000256" key="8">
    <source>
        <dbReference type="ARBA" id="ARBA00023065"/>
    </source>
</evidence>
<dbReference type="PANTHER" id="PTHR32024:SF1">
    <property type="entry name" value="KTR SYSTEM POTASSIUM UPTAKE PROTEIN B"/>
    <property type="match status" value="1"/>
</dbReference>
<dbReference type="EMBL" id="UFVD01000001">
    <property type="protein sequence ID" value="SUX11288.1"/>
    <property type="molecule type" value="Genomic_DNA"/>
</dbReference>
<evidence type="ECO:0000256" key="4">
    <source>
        <dbReference type="ARBA" id="ARBA00022538"/>
    </source>
</evidence>
<evidence type="ECO:0000256" key="3">
    <source>
        <dbReference type="ARBA" id="ARBA00022475"/>
    </source>
</evidence>
<dbReference type="AlphaFoldDB" id="A0A381DKX3"/>
<protein>
    <submittedName>
        <fullName evidence="10">TRK system potassium uptake protein TrkB</fullName>
        <ecNumber evidence="10">3.6.3.14</ecNumber>
    </submittedName>
</protein>
<keyword evidence="7" id="KW-1133">Transmembrane helix</keyword>
<dbReference type="OrthoDB" id="9810952at2"/>
<dbReference type="GO" id="GO:0015379">
    <property type="term" value="F:potassium:chloride symporter activity"/>
    <property type="evidence" value="ECO:0007669"/>
    <property type="project" value="InterPro"/>
</dbReference>
<dbReference type="RefSeq" id="WP_089182034.1">
    <property type="nucleotide sequence ID" value="NZ_CP043427.1"/>
</dbReference>
<keyword evidence="4" id="KW-0633">Potassium transport</keyword>
<name>A0A381DKX3_9BACT</name>
<proteinExistence type="predicted"/>
<gene>
    <name evidence="10" type="primary">ktrB</name>
    <name evidence="10" type="ORF">NCTC12475_01505</name>
</gene>
<evidence type="ECO:0000256" key="5">
    <source>
        <dbReference type="ARBA" id="ARBA00022692"/>
    </source>
</evidence>
<keyword evidence="11" id="KW-1185">Reference proteome</keyword>
<organism evidence="10 11">
    <name type="scientific">Campylobacter sputorum subsp. sputorum</name>
    <dbReference type="NCBI Taxonomy" id="32024"/>
    <lineage>
        <taxon>Bacteria</taxon>
        <taxon>Pseudomonadati</taxon>
        <taxon>Campylobacterota</taxon>
        <taxon>Epsilonproteobacteria</taxon>
        <taxon>Campylobacterales</taxon>
        <taxon>Campylobacteraceae</taxon>
        <taxon>Campylobacter</taxon>
    </lineage>
</organism>
<evidence type="ECO:0000256" key="7">
    <source>
        <dbReference type="ARBA" id="ARBA00022989"/>
    </source>
</evidence>
<dbReference type="STRING" id="32024.GCA_000788295_01117"/>
<sequence length="447" mass="49912">MKEVISDRKTIRILSIGYIAIALIGAFLLTLNFAHKNHISFLDALFTSTSAISMTGLIVKNTATDFTFYGQMIILALIQIGGFGYIGIGLFIFIIVRKKIGFEGKNLLKESLIYPNMDGVLRFLKKIVIFVVLIEFIGAILLFFKFILIYDFKHALWHSIFHAISAFNNAGFSTFETGLVDFKTDLYVNLIITSLIITGGIGYFVILELYFFQKKRLANLSLHSKLVLSGTAILIIFATLLIFIFEYHNTKSIGTLSFFDKILTSYFTAVNYRTAGFNTIDLGALKDASLFFGSLFMIIGGAPGGTAGGIKITTIIVLFVYTYWIIKGGRIRVFSQEIPQETINKAFTITVSSIFYILVCVTLLSFFEDKIQFLPLLFETSSAFATVGVSIGNGGTLSLSALFSTNSKILIIILMMSGRIGIYAFFLLIFRQEKEKFIKYPQGKVYL</sequence>
<dbReference type="GeneID" id="93090149"/>
<accession>A0A381DKX3</accession>
<keyword evidence="2" id="KW-0813">Transport</keyword>
<keyword evidence="3" id="KW-1003">Cell membrane</keyword>
<keyword evidence="5" id="KW-0812">Transmembrane</keyword>
<dbReference type="GO" id="GO:0005886">
    <property type="term" value="C:plasma membrane"/>
    <property type="evidence" value="ECO:0007669"/>
    <property type="project" value="UniProtKB-SubCell"/>
</dbReference>
<keyword evidence="8" id="KW-0406">Ion transport</keyword>
<dbReference type="InterPro" id="IPR004772">
    <property type="entry name" value="TrkH"/>
</dbReference>
<keyword evidence="10" id="KW-0378">Hydrolase</keyword>
<keyword evidence="9" id="KW-0472">Membrane</keyword>
<dbReference type="PANTHER" id="PTHR32024">
    <property type="entry name" value="TRK SYSTEM POTASSIUM UPTAKE PROTEIN TRKG-RELATED"/>
    <property type="match status" value="1"/>
</dbReference>
<evidence type="ECO:0000313" key="10">
    <source>
        <dbReference type="EMBL" id="SUX11288.1"/>
    </source>
</evidence>
<dbReference type="EC" id="3.6.3.14" evidence="10"/>
<evidence type="ECO:0000313" key="11">
    <source>
        <dbReference type="Proteomes" id="UP000254920"/>
    </source>
</evidence>
<reference evidence="10 11" key="1">
    <citation type="submission" date="2018-06" db="EMBL/GenBank/DDBJ databases">
        <authorList>
            <consortium name="Pathogen Informatics"/>
            <person name="Doyle S."/>
        </authorList>
    </citation>
    <scope>NUCLEOTIDE SEQUENCE [LARGE SCALE GENOMIC DNA]</scope>
    <source>
        <strain evidence="10 11">NCTC12475</strain>
    </source>
</reference>
<comment type="subcellular location">
    <subcellularLocation>
        <location evidence="1">Cell membrane</location>
        <topology evidence="1">Multi-pass membrane protein</topology>
    </subcellularLocation>
</comment>
<keyword evidence="6" id="KW-0630">Potassium</keyword>
<evidence type="ECO:0000256" key="6">
    <source>
        <dbReference type="ARBA" id="ARBA00022958"/>
    </source>
</evidence>
<dbReference type="InterPro" id="IPR003445">
    <property type="entry name" value="Cat_transpt"/>
</dbReference>
<evidence type="ECO:0000256" key="1">
    <source>
        <dbReference type="ARBA" id="ARBA00004651"/>
    </source>
</evidence>
<dbReference type="Pfam" id="PF02386">
    <property type="entry name" value="TrkH"/>
    <property type="match status" value="1"/>
</dbReference>
<evidence type="ECO:0000256" key="9">
    <source>
        <dbReference type="ARBA" id="ARBA00023136"/>
    </source>
</evidence>